<protein>
    <recommendedName>
        <fullName evidence="1">Endonuclease/exonuclease/phosphatase domain-containing protein</fullName>
    </recommendedName>
</protein>
<dbReference type="PANTHER" id="PTHR42834:SF1">
    <property type="entry name" value="ENDONUCLEASE_EXONUCLEASE_PHOSPHATASE FAMILY PROTEIN (AFU_ORTHOLOGUE AFUA_3G09210)"/>
    <property type="match status" value="1"/>
</dbReference>
<dbReference type="AlphaFoldDB" id="A0A6C0K268"/>
<dbReference type="Pfam" id="PF03372">
    <property type="entry name" value="Exo_endo_phos"/>
    <property type="match status" value="1"/>
</dbReference>
<evidence type="ECO:0000259" key="1">
    <source>
        <dbReference type="Pfam" id="PF03372"/>
    </source>
</evidence>
<proteinExistence type="predicted"/>
<dbReference type="GO" id="GO:0003824">
    <property type="term" value="F:catalytic activity"/>
    <property type="evidence" value="ECO:0007669"/>
    <property type="project" value="InterPro"/>
</dbReference>
<dbReference type="Gene3D" id="3.60.10.10">
    <property type="entry name" value="Endonuclease/exonuclease/phosphatase"/>
    <property type="match status" value="1"/>
</dbReference>
<organism evidence="2">
    <name type="scientific">viral metagenome</name>
    <dbReference type="NCBI Taxonomy" id="1070528"/>
    <lineage>
        <taxon>unclassified sequences</taxon>
        <taxon>metagenomes</taxon>
        <taxon>organismal metagenomes</taxon>
    </lineage>
</organism>
<dbReference type="EMBL" id="MN740753">
    <property type="protein sequence ID" value="QHU10298.1"/>
    <property type="molecule type" value="Genomic_DNA"/>
</dbReference>
<evidence type="ECO:0000313" key="2">
    <source>
        <dbReference type="EMBL" id="QHU10298.1"/>
    </source>
</evidence>
<dbReference type="InterPro" id="IPR036691">
    <property type="entry name" value="Endo/exonu/phosph_ase_sf"/>
</dbReference>
<dbReference type="PANTHER" id="PTHR42834">
    <property type="entry name" value="ENDONUCLEASE/EXONUCLEASE/PHOSPHATASE FAMILY PROTEIN (AFU_ORTHOLOGUE AFUA_3G09210)"/>
    <property type="match status" value="1"/>
</dbReference>
<name>A0A6C0K268_9ZZZZ</name>
<sequence length="351" mass="40061">MYSRIHQVLLFLLNIWLFTETTADTQCPTVPSIASDRRPNKNAFRIVQYNVEWLFIDYYAPMDCPGAHCTWVNESEALIHMKYVADAVRTLQPDILNLCEVEGCDELNMLISPDYLGDNSYIPYLKQGTDTSTGQNVGVLTRMDPHVSLYRTEEKLQYPLPGSNCGYVGSPGNTGVSKHYITEYKWYDRHVAVISLHLLAYPEDPTRCAEREAQAQIIQNVIIQYIAKEYEIIVLGDFNDFDAEVADLNNNAPSSRVLQILKGLNGTYAGKYTLHNAAEAMPQSERWTDWWDENGDLVSSPNEFSMIDHVLMTPFIQTKILNVSVYHGYPEFYGKYNSDHYPVVIDMDPNI</sequence>
<dbReference type="InterPro" id="IPR005135">
    <property type="entry name" value="Endo/exonuclease/phosphatase"/>
</dbReference>
<feature type="domain" description="Endonuclease/exonuclease/phosphatase" evidence="1">
    <location>
        <begin position="79"/>
        <end position="314"/>
    </location>
</feature>
<dbReference type="SUPFAM" id="SSF56219">
    <property type="entry name" value="DNase I-like"/>
    <property type="match status" value="1"/>
</dbReference>
<accession>A0A6C0K268</accession>
<reference evidence="2" key="1">
    <citation type="journal article" date="2020" name="Nature">
        <title>Giant virus diversity and host interactions through global metagenomics.</title>
        <authorList>
            <person name="Schulz F."/>
            <person name="Roux S."/>
            <person name="Paez-Espino D."/>
            <person name="Jungbluth S."/>
            <person name="Walsh D.A."/>
            <person name="Denef V.J."/>
            <person name="McMahon K.D."/>
            <person name="Konstantinidis K.T."/>
            <person name="Eloe-Fadrosh E.A."/>
            <person name="Kyrpides N.C."/>
            <person name="Woyke T."/>
        </authorList>
    </citation>
    <scope>NUCLEOTIDE SEQUENCE</scope>
    <source>
        <strain evidence="2">GVMAG-S-1101164-67</strain>
    </source>
</reference>